<dbReference type="Proteomes" id="UP001476798">
    <property type="component" value="Unassembled WGS sequence"/>
</dbReference>
<accession>A0ABV0NAM9</accession>
<evidence type="ECO:0000256" key="1">
    <source>
        <dbReference type="SAM" id="MobiDB-lite"/>
    </source>
</evidence>
<organism evidence="2 3">
    <name type="scientific">Goodea atripinnis</name>
    <dbReference type="NCBI Taxonomy" id="208336"/>
    <lineage>
        <taxon>Eukaryota</taxon>
        <taxon>Metazoa</taxon>
        <taxon>Chordata</taxon>
        <taxon>Craniata</taxon>
        <taxon>Vertebrata</taxon>
        <taxon>Euteleostomi</taxon>
        <taxon>Actinopterygii</taxon>
        <taxon>Neopterygii</taxon>
        <taxon>Teleostei</taxon>
        <taxon>Neoteleostei</taxon>
        <taxon>Acanthomorphata</taxon>
        <taxon>Ovalentaria</taxon>
        <taxon>Atherinomorphae</taxon>
        <taxon>Cyprinodontiformes</taxon>
        <taxon>Goodeidae</taxon>
        <taxon>Goodea</taxon>
    </lineage>
</organism>
<gene>
    <name evidence="2" type="ORF">GOODEAATRI_002846</name>
</gene>
<protein>
    <submittedName>
        <fullName evidence="2">Uncharacterized protein</fullName>
    </submittedName>
</protein>
<reference evidence="2 3" key="1">
    <citation type="submission" date="2021-06" db="EMBL/GenBank/DDBJ databases">
        <authorList>
            <person name="Palmer J.M."/>
        </authorList>
    </citation>
    <scope>NUCLEOTIDE SEQUENCE [LARGE SCALE GENOMIC DNA]</scope>
    <source>
        <strain evidence="2 3">GA_2019</strain>
        <tissue evidence="2">Muscle</tissue>
    </source>
</reference>
<proteinExistence type="predicted"/>
<name>A0ABV0NAM9_9TELE</name>
<sequence>MGTVSELCVSSLHTFLCPAVKTPPGFPLGAFKQFVVMTAAALLLGCGDSADRVCTGREQGAYSAQTPGSVEDTDPYGGSNKADSSTEPLGISVRSACCRGAYGTPVMSVAAGYFTLVIST</sequence>
<feature type="region of interest" description="Disordered" evidence="1">
    <location>
        <begin position="60"/>
        <end position="87"/>
    </location>
</feature>
<evidence type="ECO:0000313" key="2">
    <source>
        <dbReference type="EMBL" id="MEQ2167307.1"/>
    </source>
</evidence>
<comment type="caution">
    <text evidence="2">The sequence shown here is derived from an EMBL/GenBank/DDBJ whole genome shotgun (WGS) entry which is preliminary data.</text>
</comment>
<evidence type="ECO:0000313" key="3">
    <source>
        <dbReference type="Proteomes" id="UP001476798"/>
    </source>
</evidence>
<dbReference type="EMBL" id="JAHRIO010030090">
    <property type="protein sequence ID" value="MEQ2167307.1"/>
    <property type="molecule type" value="Genomic_DNA"/>
</dbReference>
<keyword evidence="3" id="KW-1185">Reference proteome</keyword>